<keyword evidence="2" id="KW-1185">Reference proteome</keyword>
<proteinExistence type="predicted"/>
<organism evidence="1 2">
    <name type="scientific">Aeromicrobium ginsengisoli</name>
    <dbReference type="NCBI Taxonomy" id="363867"/>
    <lineage>
        <taxon>Bacteria</taxon>
        <taxon>Bacillati</taxon>
        <taxon>Actinomycetota</taxon>
        <taxon>Actinomycetes</taxon>
        <taxon>Propionibacteriales</taxon>
        <taxon>Nocardioidaceae</taxon>
        <taxon>Aeromicrobium</taxon>
    </lineage>
</organism>
<dbReference type="Proteomes" id="UP000380867">
    <property type="component" value="Unassembled WGS sequence"/>
</dbReference>
<name>A0A5M4FG46_9ACTN</name>
<comment type="caution">
    <text evidence="1">The sequence shown here is derived from an EMBL/GenBank/DDBJ whole genome shotgun (WGS) entry which is preliminary data.</text>
</comment>
<reference evidence="1" key="1">
    <citation type="submission" date="2019-09" db="EMBL/GenBank/DDBJ databases">
        <authorList>
            <person name="Li J."/>
        </authorList>
    </citation>
    <scope>NUCLEOTIDE SEQUENCE [LARGE SCALE GENOMIC DNA]</scope>
    <source>
        <strain evidence="1">JCM 14732</strain>
    </source>
</reference>
<accession>A0A5M4FG46</accession>
<evidence type="ECO:0000313" key="2">
    <source>
        <dbReference type="Proteomes" id="UP000380867"/>
    </source>
</evidence>
<evidence type="ECO:0000313" key="1">
    <source>
        <dbReference type="EMBL" id="KAA1397841.1"/>
    </source>
</evidence>
<gene>
    <name evidence="1" type="ORF">ESP70_010890</name>
</gene>
<evidence type="ECO:0008006" key="3">
    <source>
        <dbReference type="Google" id="ProtNLM"/>
    </source>
</evidence>
<dbReference type="OrthoDB" id="5175769at2"/>
<dbReference type="AlphaFoldDB" id="A0A5M4FG46"/>
<dbReference type="EMBL" id="SDPQ02000002">
    <property type="protein sequence ID" value="KAA1397841.1"/>
    <property type="molecule type" value="Genomic_DNA"/>
</dbReference>
<sequence>MRWRRSVVERLTIDVPSPAGGWGAPWPNVAEIEAALPHDKWTLVGGLMTQLHGIHRGIDTLRPTNDVDIVLHIETTRGVAAETASVLEALGYEFSPSMNERDGTAHRFKRGRSAVDLVIDAPDVVDVLVADHAAPRVANRLRGKTMVAIEGGTQALRRTINARLDIVPDRTTVVSVPSPFGAVILKAAAYQTDSRDKERHLQDAALLLAVIEDPYAEREQFAGSDKARLRTLVESLHDDAREWRSLPAEWRTNGQTSLRILTAERND</sequence>
<protein>
    <recommendedName>
        <fullName evidence="3">Nucleotidyl transferase AbiEii/AbiGii toxin family protein</fullName>
    </recommendedName>
</protein>